<dbReference type="GO" id="GO:0003779">
    <property type="term" value="F:actin binding"/>
    <property type="evidence" value="ECO:0007669"/>
    <property type="project" value="InterPro"/>
</dbReference>
<dbReference type="GO" id="GO:0034316">
    <property type="term" value="P:negative regulation of Arp2/3 complex-mediated actin nucleation"/>
    <property type="evidence" value="ECO:0007669"/>
    <property type="project" value="TreeGrafter"/>
</dbReference>
<dbReference type="PANTHER" id="PTHR11249:SF2">
    <property type="entry name" value="GLIA MATURATION FACTOR"/>
    <property type="match status" value="1"/>
</dbReference>
<protein>
    <recommendedName>
        <fullName evidence="2">ADF-H domain-containing protein</fullName>
    </recommendedName>
</protein>
<evidence type="ECO:0000313" key="3">
    <source>
        <dbReference type="Ensembl" id="ENSEBUP00000014686.1"/>
    </source>
</evidence>
<proteinExistence type="inferred from homology"/>
<accession>A0A8C4QFP8</accession>
<dbReference type="Proteomes" id="UP000694388">
    <property type="component" value="Unplaced"/>
</dbReference>
<dbReference type="Pfam" id="PF00241">
    <property type="entry name" value="Cofilin_ADF"/>
    <property type="match status" value="1"/>
</dbReference>
<evidence type="ECO:0000313" key="4">
    <source>
        <dbReference type="Proteomes" id="UP000694388"/>
    </source>
</evidence>
<sequence>MVQKLNPQLCAALPAHHTLTGCDSNHSLSGIDKRKSFGILSSNPEHEKGLAKLGQKPDMNKLTNADCEKFVCSLLFSELQFVSLTFNTFVLYSYKYKHDDGRCSFPLCFIFISPQGCKPDLQMMYAGTKNNLVRSAQLTKVSFHWQLK</sequence>
<dbReference type="InterPro" id="IPR029006">
    <property type="entry name" value="ADF-H/Gelsolin-like_dom_sf"/>
</dbReference>
<evidence type="ECO:0000259" key="2">
    <source>
        <dbReference type="Pfam" id="PF00241"/>
    </source>
</evidence>
<comment type="similarity">
    <text evidence="1">Belongs to the actin-binding proteins ADF family. GMF subfamily.</text>
</comment>
<keyword evidence="4" id="KW-1185">Reference proteome</keyword>
<name>A0A8C4QFP8_EPTBU</name>
<dbReference type="PANTHER" id="PTHR11249">
    <property type="entry name" value="GLIAL FACTOR NATURATION FACTOR"/>
    <property type="match status" value="1"/>
</dbReference>
<dbReference type="GeneTree" id="ENSGT00390000008920"/>
<dbReference type="Gene3D" id="3.40.20.10">
    <property type="entry name" value="Severin"/>
    <property type="match status" value="1"/>
</dbReference>
<dbReference type="Ensembl" id="ENSEBUT00000015262.1">
    <property type="protein sequence ID" value="ENSEBUP00000014686.1"/>
    <property type="gene ID" value="ENSEBUG00000009260.1"/>
</dbReference>
<feature type="domain" description="ADF-H" evidence="2">
    <location>
        <begin position="88"/>
        <end position="144"/>
    </location>
</feature>
<dbReference type="InterPro" id="IPR011171">
    <property type="entry name" value="GMF"/>
</dbReference>
<dbReference type="InterPro" id="IPR002108">
    <property type="entry name" value="ADF-H"/>
</dbReference>
<dbReference type="PROSITE" id="PS51257">
    <property type="entry name" value="PROKAR_LIPOPROTEIN"/>
    <property type="match status" value="1"/>
</dbReference>
<reference evidence="3" key="2">
    <citation type="submission" date="2025-09" db="UniProtKB">
        <authorList>
            <consortium name="Ensembl"/>
        </authorList>
    </citation>
    <scope>IDENTIFICATION</scope>
</reference>
<reference evidence="3" key="1">
    <citation type="submission" date="2025-08" db="UniProtKB">
        <authorList>
            <consortium name="Ensembl"/>
        </authorList>
    </citation>
    <scope>IDENTIFICATION</scope>
</reference>
<evidence type="ECO:0000256" key="1">
    <source>
        <dbReference type="ARBA" id="ARBA00010055"/>
    </source>
</evidence>
<dbReference type="GO" id="GO:0030864">
    <property type="term" value="C:cortical actin cytoskeleton"/>
    <property type="evidence" value="ECO:0007669"/>
    <property type="project" value="TreeGrafter"/>
</dbReference>
<dbReference type="AlphaFoldDB" id="A0A8C4QFP8"/>
<organism evidence="3 4">
    <name type="scientific">Eptatretus burgeri</name>
    <name type="common">Inshore hagfish</name>
    <dbReference type="NCBI Taxonomy" id="7764"/>
    <lineage>
        <taxon>Eukaryota</taxon>
        <taxon>Metazoa</taxon>
        <taxon>Chordata</taxon>
        <taxon>Craniata</taxon>
        <taxon>Vertebrata</taxon>
        <taxon>Cyclostomata</taxon>
        <taxon>Myxini</taxon>
        <taxon>Myxiniformes</taxon>
        <taxon>Myxinidae</taxon>
        <taxon>Eptatretinae</taxon>
        <taxon>Eptatretus</taxon>
    </lineage>
</organism>
<dbReference type="SUPFAM" id="SSF55753">
    <property type="entry name" value="Actin depolymerizing proteins"/>
    <property type="match status" value="1"/>
</dbReference>
<dbReference type="GO" id="GO:0071933">
    <property type="term" value="F:Arp2/3 complex binding"/>
    <property type="evidence" value="ECO:0007669"/>
    <property type="project" value="InterPro"/>
</dbReference>
<dbReference type="GO" id="GO:0071846">
    <property type="term" value="P:actin filament debranching"/>
    <property type="evidence" value="ECO:0007669"/>
    <property type="project" value="InterPro"/>
</dbReference>